<accession>A0A3D9XXP1</accession>
<gene>
    <name evidence="3" type="ORF">BDD41_1543</name>
</gene>
<dbReference type="EMBL" id="QTUJ01000001">
    <property type="protein sequence ID" value="REF73032.1"/>
    <property type="molecule type" value="Genomic_DNA"/>
</dbReference>
<dbReference type="PANTHER" id="PTHR42901">
    <property type="entry name" value="ALCOHOL DEHYDROGENASE"/>
    <property type="match status" value="1"/>
</dbReference>
<dbReference type="SUPFAM" id="SSF51735">
    <property type="entry name" value="NAD(P)-binding Rossmann-fold domains"/>
    <property type="match status" value="1"/>
</dbReference>
<name>A0A3D9XXP1_PARVE</name>
<evidence type="ECO:0000313" key="3">
    <source>
        <dbReference type="EMBL" id="REF73032.1"/>
    </source>
</evidence>
<dbReference type="PANTHER" id="PTHR42901:SF1">
    <property type="entry name" value="ALCOHOL DEHYDROGENASE"/>
    <property type="match status" value="1"/>
</dbReference>
<dbReference type="Pfam" id="PF00106">
    <property type="entry name" value="adh_short"/>
    <property type="match status" value="1"/>
</dbReference>
<protein>
    <submittedName>
        <fullName evidence="3">Short subunit dehydrogenase</fullName>
    </submittedName>
</protein>
<dbReference type="Gene3D" id="3.40.50.720">
    <property type="entry name" value="NAD(P)-binding Rossmann-like Domain"/>
    <property type="match status" value="1"/>
</dbReference>
<evidence type="ECO:0000256" key="2">
    <source>
        <dbReference type="ARBA" id="ARBA00023002"/>
    </source>
</evidence>
<proteinExistence type="inferred from homology"/>
<organism evidence="3 4">
    <name type="scientific">Paracoccus versutus</name>
    <name type="common">Thiobacillus versutus</name>
    <dbReference type="NCBI Taxonomy" id="34007"/>
    <lineage>
        <taxon>Bacteria</taxon>
        <taxon>Pseudomonadati</taxon>
        <taxon>Pseudomonadota</taxon>
        <taxon>Alphaproteobacteria</taxon>
        <taxon>Rhodobacterales</taxon>
        <taxon>Paracoccaceae</taxon>
        <taxon>Paracoccus</taxon>
    </lineage>
</organism>
<evidence type="ECO:0000256" key="1">
    <source>
        <dbReference type="ARBA" id="ARBA00006484"/>
    </source>
</evidence>
<comment type="caution">
    <text evidence="3">The sequence shown here is derived from an EMBL/GenBank/DDBJ whole genome shotgun (WGS) entry which is preliminary data.</text>
</comment>
<keyword evidence="2" id="KW-0560">Oxidoreductase</keyword>
<evidence type="ECO:0000313" key="4">
    <source>
        <dbReference type="Proteomes" id="UP000256941"/>
    </source>
</evidence>
<dbReference type="InterPro" id="IPR036291">
    <property type="entry name" value="NAD(P)-bd_dom_sf"/>
</dbReference>
<dbReference type="InterPro" id="IPR002347">
    <property type="entry name" value="SDR_fam"/>
</dbReference>
<reference evidence="3 4" key="1">
    <citation type="submission" date="2018-08" db="EMBL/GenBank/DDBJ databases">
        <title>Genomic Encyclopedia of Archaeal and Bacterial Type Strains, Phase II (KMG-II): from individual species to whole genera.</title>
        <authorList>
            <person name="Goeker M."/>
        </authorList>
    </citation>
    <scope>NUCLEOTIDE SEQUENCE [LARGE SCALE GENOMIC DNA]</scope>
    <source>
        <strain evidence="3 4">DSM 17099</strain>
    </source>
</reference>
<sequence length="54" mass="5246">MELTSKTIIVTGASSGIGAAAATLFAAEGANLALAARRAAELETLAASINRDGG</sequence>
<comment type="similarity">
    <text evidence="1">Belongs to the short-chain dehydrogenases/reductases (SDR) family.</text>
</comment>
<dbReference type="Proteomes" id="UP000256941">
    <property type="component" value="Unassembled WGS sequence"/>
</dbReference>
<dbReference type="GO" id="GO:0016491">
    <property type="term" value="F:oxidoreductase activity"/>
    <property type="evidence" value="ECO:0007669"/>
    <property type="project" value="UniProtKB-KW"/>
</dbReference>
<dbReference type="AlphaFoldDB" id="A0A3D9XXP1"/>